<organism evidence="2 3">
    <name type="scientific">Pseudoleptotrichia goodfellowii F0264</name>
    <dbReference type="NCBI Taxonomy" id="596323"/>
    <lineage>
        <taxon>Bacteria</taxon>
        <taxon>Fusobacteriati</taxon>
        <taxon>Fusobacteriota</taxon>
        <taxon>Fusobacteriia</taxon>
        <taxon>Fusobacteriales</taxon>
        <taxon>Leptotrichiaceae</taxon>
        <taxon>Pseudoleptotrichia</taxon>
    </lineage>
</organism>
<dbReference type="Proteomes" id="UP000004226">
    <property type="component" value="Unassembled WGS sequence"/>
</dbReference>
<name>D0GKS5_9FUSO</name>
<protein>
    <submittedName>
        <fullName evidence="2">Uncharacterized protein</fullName>
    </submittedName>
</protein>
<keyword evidence="3" id="KW-1185">Reference proteome</keyword>
<keyword evidence="1" id="KW-0812">Transmembrane</keyword>
<keyword evidence="1" id="KW-0472">Membrane</keyword>
<feature type="transmembrane region" description="Helical" evidence="1">
    <location>
        <begin position="37"/>
        <end position="55"/>
    </location>
</feature>
<accession>D0GKS5</accession>
<keyword evidence="1" id="KW-1133">Transmembrane helix</keyword>
<evidence type="ECO:0000313" key="2">
    <source>
        <dbReference type="EMBL" id="EEY35313.1"/>
    </source>
</evidence>
<dbReference type="EMBL" id="ADAD01000091">
    <property type="protein sequence ID" value="EEY35313.1"/>
    <property type="molecule type" value="Genomic_DNA"/>
</dbReference>
<dbReference type="RefSeq" id="WP_006807087.1">
    <property type="nucleotide sequence ID" value="NZ_ADAD01000091.1"/>
</dbReference>
<reference evidence="2 3" key="1">
    <citation type="submission" date="2009-10" db="EMBL/GenBank/DDBJ databases">
        <authorList>
            <person name="Harkins D.M."/>
            <person name="Madupu R."/>
            <person name="Durkin A.S."/>
            <person name="Torralba M."/>
            <person name="Methe B."/>
            <person name="Sutton G.G."/>
            <person name="Strausberg R.L."/>
            <person name="Nelson K.E."/>
        </authorList>
    </citation>
    <scope>NUCLEOTIDE SEQUENCE [LARGE SCALE GENOMIC DNA]</scope>
    <source>
        <strain evidence="2 3">F0264</strain>
    </source>
</reference>
<evidence type="ECO:0000256" key="1">
    <source>
        <dbReference type="SAM" id="Phobius"/>
    </source>
</evidence>
<dbReference type="AlphaFoldDB" id="D0GKS5"/>
<gene>
    <name evidence="2" type="ORF">HMPREF0554_2194</name>
</gene>
<sequence>MSDIKLNLKTEKLMLRHKFILIGIFLFFTSFSNDKNIIIFYLIFFSLIFYYRYLVLRALKKYTKITINDEYIDFNSHFMKRKIYFKDMKNITCIENRENIGDIVINIVPGILVYKYIFSLFKENYGFSNTLKYKTFLIPDVVNLKEVFGEIKKKKIGDKKEEFKIINSENLKFEIGEKIMSSTDFKRKSKIVFFEGAKYDSEKRKIIHPSQMGMVPLQYRGIRLPSLKLK</sequence>
<comment type="caution">
    <text evidence="2">The sequence shown here is derived from an EMBL/GenBank/DDBJ whole genome shotgun (WGS) entry which is preliminary data.</text>
</comment>
<evidence type="ECO:0000313" key="3">
    <source>
        <dbReference type="Proteomes" id="UP000004226"/>
    </source>
</evidence>
<feature type="transmembrane region" description="Helical" evidence="1">
    <location>
        <begin position="13"/>
        <end position="31"/>
    </location>
</feature>
<proteinExistence type="predicted"/>